<dbReference type="InterPro" id="IPR051175">
    <property type="entry name" value="CLK_kinases"/>
</dbReference>
<reference evidence="8 9" key="1">
    <citation type="journal article" date="2018" name="PLoS Genet.">
        <title>Repeat elements organise 3D genome structure and mediate transcription in the filamentous fungus Epichloe festucae.</title>
        <authorList>
            <person name="Winter D.J."/>
            <person name="Ganley A.R.D."/>
            <person name="Young C.A."/>
            <person name="Liachko I."/>
            <person name="Schardl C.L."/>
            <person name="Dupont P.Y."/>
            <person name="Berry D."/>
            <person name="Ram A."/>
            <person name="Scott B."/>
            <person name="Cox M.P."/>
        </authorList>
    </citation>
    <scope>NUCLEOTIDE SEQUENCE [LARGE SCALE GENOMIC DNA]</scope>
    <source>
        <strain evidence="8 9">Fl1</strain>
    </source>
</reference>
<dbReference type="SUPFAM" id="SSF56112">
    <property type="entry name" value="Protein kinase-like (PK-like)"/>
    <property type="match status" value="1"/>
</dbReference>
<keyword evidence="2" id="KW-0808">Transferase</keyword>
<evidence type="ECO:0000313" key="9">
    <source>
        <dbReference type="Proteomes" id="UP000594364"/>
    </source>
</evidence>
<protein>
    <recommendedName>
        <fullName evidence="7">Protein kinase domain-containing protein</fullName>
    </recommendedName>
</protein>
<dbReference type="PANTHER" id="PTHR45646:SF11">
    <property type="entry name" value="SERINE_THREONINE-PROTEIN KINASE DOA"/>
    <property type="match status" value="1"/>
</dbReference>
<evidence type="ECO:0000313" key="8">
    <source>
        <dbReference type="EMBL" id="QPH02888.1"/>
    </source>
</evidence>
<dbReference type="OrthoDB" id="5979581at2759"/>
<keyword evidence="1" id="KW-0723">Serine/threonine-protein kinase</keyword>
<evidence type="ECO:0000256" key="5">
    <source>
        <dbReference type="ARBA" id="ARBA00022840"/>
    </source>
</evidence>
<dbReference type="EMBL" id="CP031387">
    <property type="protein sequence ID" value="QPH02888.1"/>
    <property type="molecule type" value="Genomic_DNA"/>
</dbReference>
<evidence type="ECO:0000256" key="3">
    <source>
        <dbReference type="ARBA" id="ARBA00022741"/>
    </source>
</evidence>
<organism evidence="8 9">
    <name type="scientific">Epichloe festucae (strain Fl1)</name>
    <dbReference type="NCBI Taxonomy" id="877507"/>
    <lineage>
        <taxon>Eukaryota</taxon>
        <taxon>Fungi</taxon>
        <taxon>Dikarya</taxon>
        <taxon>Ascomycota</taxon>
        <taxon>Pezizomycotina</taxon>
        <taxon>Sordariomycetes</taxon>
        <taxon>Hypocreomycetidae</taxon>
        <taxon>Hypocreales</taxon>
        <taxon>Clavicipitaceae</taxon>
        <taxon>Epichloe</taxon>
    </lineage>
</organism>
<dbReference type="GO" id="GO:0043484">
    <property type="term" value="P:regulation of RNA splicing"/>
    <property type="evidence" value="ECO:0007669"/>
    <property type="project" value="TreeGrafter"/>
</dbReference>
<evidence type="ECO:0000259" key="7">
    <source>
        <dbReference type="PROSITE" id="PS50011"/>
    </source>
</evidence>
<dbReference type="Pfam" id="PF00069">
    <property type="entry name" value="Pkinase"/>
    <property type="match status" value="2"/>
</dbReference>
<dbReference type="PANTHER" id="PTHR45646">
    <property type="entry name" value="SERINE/THREONINE-PROTEIN KINASE DOA-RELATED"/>
    <property type="match status" value="1"/>
</dbReference>
<dbReference type="Proteomes" id="UP000594364">
    <property type="component" value="Chromosome 3"/>
</dbReference>
<dbReference type="InterPro" id="IPR011009">
    <property type="entry name" value="Kinase-like_dom_sf"/>
</dbReference>
<evidence type="ECO:0000256" key="1">
    <source>
        <dbReference type="ARBA" id="ARBA00022527"/>
    </source>
</evidence>
<keyword evidence="4" id="KW-0418">Kinase</keyword>
<keyword evidence="3 6" id="KW-0547">Nucleotide-binding</keyword>
<dbReference type="PROSITE" id="PS50011">
    <property type="entry name" value="PROTEIN_KINASE_DOM"/>
    <property type="match status" value="1"/>
</dbReference>
<keyword evidence="5 6" id="KW-0067">ATP-binding</keyword>
<gene>
    <name evidence="8" type="ORF">C2857_007106</name>
</gene>
<evidence type="ECO:0000256" key="4">
    <source>
        <dbReference type="ARBA" id="ARBA00022777"/>
    </source>
</evidence>
<dbReference type="SMART" id="SM00220">
    <property type="entry name" value="S_TKc"/>
    <property type="match status" value="1"/>
</dbReference>
<evidence type="ECO:0000256" key="6">
    <source>
        <dbReference type="PROSITE-ProRule" id="PRU10141"/>
    </source>
</evidence>
<dbReference type="Gene3D" id="3.30.200.20">
    <property type="entry name" value="Phosphorylase Kinase, domain 1"/>
    <property type="match status" value="1"/>
</dbReference>
<dbReference type="PROSITE" id="PS00107">
    <property type="entry name" value="PROTEIN_KINASE_ATP"/>
    <property type="match status" value="1"/>
</dbReference>
<keyword evidence="9" id="KW-1185">Reference proteome</keyword>
<dbReference type="AlphaFoldDB" id="A0A7S9KTW2"/>
<proteinExistence type="predicted"/>
<feature type="binding site" evidence="6">
    <location>
        <position position="70"/>
    </location>
    <ligand>
        <name>ATP</name>
        <dbReference type="ChEBI" id="CHEBI:30616"/>
    </ligand>
</feature>
<sequence>MDQFATNPPSNLLHNQERVLSYRPGGYHPVCLGDTFKKKRYRVVHKLGWGGFSTVWLAKDNLLGAWVALKIEIAETTIPSPELLNLQSIHQHTESDRVAHLIDSFVHEGPNGSHQCTVTELLGPTVDNVVADYHTGGERLESDIILKITKQLLEAIFSLHQAGYAHGDLSGANVVFTASQLSHLSEDALFDIVGHPESAALVRIDGDPMGGSMPKQLIRSTSWAEWVDEDEEDIRLIDWGEAFKHGQEPARLAQPGDLKAPETIFTGHFDHRIDLWRAGCIIYTLLFAARPFQYLGDDAVLIAQMIGFVEELPQQWRQEWEVIQTNASIDTPHYNGANLHQASKLQSRFYALVHEPGLMPLLPIIHGLMRFLPSERLTAAEALKLLG</sequence>
<evidence type="ECO:0000256" key="2">
    <source>
        <dbReference type="ARBA" id="ARBA00022679"/>
    </source>
</evidence>
<dbReference type="Gene3D" id="1.10.510.10">
    <property type="entry name" value="Transferase(Phosphotransferase) domain 1"/>
    <property type="match status" value="1"/>
</dbReference>
<dbReference type="InterPro" id="IPR000719">
    <property type="entry name" value="Prot_kinase_dom"/>
</dbReference>
<dbReference type="GO" id="GO:0005524">
    <property type="term" value="F:ATP binding"/>
    <property type="evidence" value="ECO:0007669"/>
    <property type="project" value="UniProtKB-UniRule"/>
</dbReference>
<accession>A0A7S9KTW2</accession>
<dbReference type="GO" id="GO:0004674">
    <property type="term" value="F:protein serine/threonine kinase activity"/>
    <property type="evidence" value="ECO:0007669"/>
    <property type="project" value="UniProtKB-KW"/>
</dbReference>
<feature type="domain" description="Protein kinase" evidence="7">
    <location>
        <begin position="41"/>
        <end position="387"/>
    </location>
</feature>
<dbReference type="GO" id="GO:0005634">
    <property type="term" value="C:nucleus"/>
    <property type="evidence" value="ECO:0007669"/>
    <property type="project" value="TreeGrafter"/>
</dbReference>
<name>A0A7S9KTW2_EPIFF</name>
<dbReference type="InterPro" id="IPR017441">
    <property type="entry name" value="Protein_kinase_ATP_BS"/>
</dbReference>